<dbReference type="InterPro" id="IPR000090">
    <property type="entry name" value="Flg_Motor_Flig"/>
</dbReference>
<keyword evidence="14" id="KW-0966">Cell projection</keyword>
<dbReference type="RefSeq" id="WP_234990437.1">
    <property type="nucleotide sequence ID" value="NZ_FWFS01000006.1"/>
</dbReference>
<dbReference type="InterPro" id="IPR011002">
    <property type="entry name" value="FliG_a-hlx"/>
</dbReference>
<name>A0A1Y5SQC3_9RHOB</name>
<organism evidence="14 15">
    <name type="scientific">Aquimixticola soesokkakensis</name>
    <dbReference type="NCBI Taxonomy" id="1519096"/>
    <lineage>
        <taxon>Bacteria</taxon>
        <taxon>Pseudomonadati</taxon>
        <taxon>Pseudomonadota</taxon>
        <taxon>Alphaproteobacteria</taxon>
        <taxon>Rhodobacterales</taxon>
        <taxon>Paracoccaceae</taxon>
        <taxon>Aquimixticola</taxon>
    </lineage>
</organism>
<comment type="function">
    <text evidence="10">FliG is one of three proteins (FliG, FliN, FliM) that forms the rotor-mounted switch complex (C ring), located at the base of the basal body. This complex interacts with the CheY and CheZ chemotaxis proteins, in addition to contacting components of the motor that determine the direction of flagellar rotation.</text>
</comment>
<dbReference type="InterPro" id="IPR023087">
    <property type="entry name" value="Flg_Motor_Flig_C"/>
</dbReference>
<dbReference type="GO" id="GO:0071973">
    <property type="term" value="P:bacterial-type flagellum-dependent cell motility"/>
    <property type="evidence" value="ECO:0007669"/>
    <property type="project" value="InterPro"/>
</dbReference>
<comment type="subcellular location">
    <subcellularLocation>
        <location evidence="1">Bacterial flagellum basal body</location>
    </subcellularLocation>
    <subcellularLocation>
        <location evidence="2">Cell membrane</location>
        <topology evidence="2">Peripheral membrane protein</topology>
        <orientation evidence="2">Cytoplasmic side</orientation>
    </subcellularLocation>
</comment>
<evidence type="ECO:0000256" key="5">
    <source>
        <dbReference type="ARBA" id="ARBA00022475"/>
    </source>
</evidence>
<evidence type="ECO:0000259" key="11">
    <source>
        <dbReference type="Pfam" id="PF01706"/>
    </source>
</evidence>
<evidence type="ECO:0000259" key="13">
    <source>
        <dbReference type="Pfam" id="PF14842"/>
    </source>
</evidence>
<dbReference type="GO" id="GO:0003774">
    <property type="term" value="F:cytoskeletal motor activity"/>
    <property type="evidence" value="ECO:0007669"/>
    <property type="project" value="InterPro"/>
</dbReference>
<feature type="domain" description="Flagellar motor switch protein FliG middle" evidence="12">
    <location>
        <begin position="138"/>
        <end position="209"/>
    </location>
</feature>
<keyword evidence="9" id="KW-0975">Bacterial flagellum</keyword>
<protein>
    <recommendedName>
        <fullName evidence="4">Flagellar motor switch protein FliG</fullName>
    </recommendedName>
</protein>
<dbReference type="Pfam" id="PF14842">
    <property type="entry name" value="FliG_N"/>
    <property type="match status" value="1"/>
</dbReference>
<dbReference type="AlphaFoldDB" id="A0A1Y5SQC3"/>
<evidence type="ECO:0000256" key="4">
    <source>
        <dbReference type="ARBA" id="ARBA00021870"/>
    </source>
</evidence>
<feature type="domain" description="Flagellar motor switch protein FliG C-terminal" evidence="11">
    <location>
        <begin position="238"/>
        <end position="348"/>
    </location>
</feature>
<comment type="similarity">
    <text evidence="3">Belongs to the FliG family.</text>
</comment>
<evidence type="ECO:0000256" key="7">
    <source>
        <dbReference type="ARBA" id="ARBA00022779"/>
    </source>
</evidence>
<dbReference type="SUPFAM" id="SSF48029">
    <property type="entry name" value="FliG"/>
    <property type="match status" value="2"/>
</dbReference>
<keyword evidence="5" id="KW-1003">Cell membrane</keyword>
<keyword evidence="14" id="KW-0282">Flagellum</keyword>
<dbReference type="Gene3D" id="1.10.220.30">
    <property type="match status" value="3"/>
</dbReference>
<dbReference type="GO" id="GO:0005886">
    <property type="term" value="C:plasma membrane"/>
    <property type="evidence" value="ECO:0007669"/>
    <property type="project" value="UniProtKB-SubCell"/>
</dbReference>
<evidence type="ECO:0000256" key="9">
    <source>
        <dbReference type="ARBA" id="ARBA00023143"/>
    </source>
</evidence>
<dbReference type="EMBL" id="FWFS01000006">
    <property type="protein sequence ID" value="SLN45470.1"/>
    <property type="molecule type" value="Genomic_DNA"/>
</dbReference>
<feature type="domain" description="Flagellar motor switch protein FliG N-terminal" evidence="13">
    <location>
        <begin position="26"/>
        <end position="128"/>
    </location>
</feature>
<evidence type="ECO:0000259" key="12">
    <source>
        <dbReference type="Pfam" id="PF14841"/>
    </source>
</evidence>
<dbReference type="GO" id="GO:0009425">
    <property type="term" value="C:bacterial-type flagellum basal body"/>
    <property type="evidence" value="ECO:0007669"/>
    <property type="project" value="UniProtKB-SubCell"/>
</dbReference>
<dbReference type="GO" id="GO:0006935">
    <property type="term" value="P:chemotaxis"/>
    <property type="evidence" value="ECO:0007669"/>
    <property type="project" value="UniProtKB-KW"/>
</dbReference>
<gene>
    <name evidence="14" type="primary">fliG</name>
    <name evidence="14" type="ORF">AQS8620_01855</name>
</gene>
<evidence type="ECO:0000313" key="15">
    <source>
        <dbReference type="Proteomes" id="UP000193862"/>
    </source>
</evidence>
<dbReference type="InterPro" id="IPR028263">
    <property type="entry name" value="FliG_N"/>
</dbReference>
<evidence type="ECO:0000256" key="10">
    <source>
        <dbReference type="ARBA" id="ARBA00025598"/>
    </source>
</evidence>
<evidence type="ECO:0000313" key="14">
    <source>
        <dbReference type="EMBL" id="SLN45470.1"/>
    </source>
</evidence>
<proteinExistence type="inferred from homology"/>
<keyword evidence="15" id="KW-1185">Reference proteome</keyword>
<dbReference type="Proteomes" id="UP000193862">
    <property type="component" value="Unassembled WGS sequence"/>
</dbReference>
<evidence type="ECO:0000256" key="3">
    <source>
        <dbReference type="ARBA" id="ARBA00010299"/>
    </source>
</evidence>
<dbReference type="PRINTS" id="PR00954">
    <property type="entry name" value="FLGMOTORFLIG"/>
</dbReference>
<dbReference type="PANTHER" id="PTHR30534">
    <property type="entry name" value="FLAGELLAR MOTOR SWITCH PROTEIN FLIG"/>
    <property type="match status" value="1"/>
</dbReference>
<evidence type="ECO:0000256" key="8">
    <source>
        <dbReference type="ARBA" id="ARBA00023136"/>
    </source>
</evidence>
<keyword evidence="14" id="KW-0969">Cilium</keyword>
<keyword evidence="7" id="KW-0283">Flagellar rotation</keyword>
<dbReference type="Pfam" id="PF01706">
    <property type="entry name" value="FliG_C"/>
    <property type="match status" value="1"/>
</dbReference>
<evidence type="ECO:0000256" key="2">
    <source>
        <dbReference type="ARBA" id="ARBA00004413"/>
    </source>
</evidence>
<keyword evidence="8" id="KW-0472">Membrane</keyword>
<sequence length="355" mass="37636">MNALPKLGSDFPPIGNLAMGGGAQAMTKKQKAAIVVRLLAAEGIRVPLSGLSEEMQVDLARQLSEMHYISRETLRGVVEEFVEELDAIGLAFPGGLEGALNLLEGSISAATSAKLRKQAGYKLTGDPWERISDMDTVRLLPILEQESVQVGAVLLSKLKVAKAAELLGMLPGPRARKITYAISLTGSVAPDAVQKIGISIAGQLDAQPAKAFSDGPVERVGAILNFSPSGTRDDVLAGLEETDQGFADEVRKSIFTFVNIATRIDARDVPKIVREVDATVLIKALQGAKGEGTKSAEFILSNMSQRMAQGLRDEMAALGSIKEKDAEEAQTAVVAAIRELEGNGEIFLLTGDDDA</sequence>
<keyword evidence="6" id="KW-0145">Chemotaxis</keyword>
<accession>A0A1Y5SQC3</accession>
<dbReference type="InterPro" id="IPR032779">
    <property type="entry name" value="FliG_M"/>
</dbReference>
<dbReference type="PANTHER" id="PTHR30534:SF0">
    <property type="entry name" value="FLAGELLAR MOTOR SWITCH PROTEIN FLIG"/>
    <property type="match status" value="1"/>
</dbReference>
<reference evidence="14 15" key="1">
    <citation type="submission" date="2017-03" db="EMBL/GenBank/DDBJ databases">
        <authorList>
            <person name="Afonso C.L."/>
            <person name="Miller P.J."/>
            <person name="Scott M.A."/>
            <person name="Spackman E."/>
            <person name="Goraichik I."/>
            <person name="Dimitrov K.M."/>
            <person name="Suarez D.L."/>
            <person name="Swayne D.E."/>
        </authorList>
    </citation>
    <scope>NUCLEOTIDE SEQUENCE [LARGE SCALE GENOMIC DNA]</scope>
    <source>
        <strain evidence="14 15">CECT 8620</strain>
    </source>
</reference>
<evidence type="ECO:0000256" key="1">
    <source>
        <dbReference type="ARBA" id="ARBA00004117"/>
    </source>
</evidence>
<evidence type="ECO:0000256" key="6">
    <source>
        <dbReference type="ARBA" id="ARBA00022500"/>
    </source>
</evidence>
<dbReference type="Pfam" id="PF14841">
    <property type="entry name" value="FliG_M"/>
    <property type="match status" value="1"/>
</dbReference>